<gene>
    <name evidence="1" type="ORF">AIOL_002566</name>
</gene>
<keyword evidence="2" id="KW-1185">Reference proteome</keyword>
<dbReference type="Proteomes" id="UP000037178">
    <property type="component" value="Unassembled WGS sequence"/>
</dbReference>
<comment type="caution">
    <text evidence="1">The sequence shown here is derived from an EMBL/GenBank/DDBJ whole genome shotgun (WGS) entry which is preliminary data.</text>
</comment>
<accession>A0A0J9E461</accession>
<organism evidence="1 2">
    <name type="scientific">Candidatus Rhodobacter oscarellae</name>
    <dbReference type="NCBI Taxonomy" id="1675527"/>
    <lineage>
        <taxon>Bacteria</taxon>
        <taxon>Pseudomonadati</taxon>
        <taxon>Pseudomonadota</taxon>
        <taxon>Alphaproteobacteria</taxon>
        <taxon>Rhodobacterales</taxon>
        <taxon>Rhodobacter group</taxon>
        <taxon>Rhodobacter</taxon>
    </lineage>
</organism>
<sequence length="43" mass="4937">MRGATIAPNFLTFIGRRIFPELPLRWISASRLLPSLRARRDAV</sequence>
<proteinExistence type="predicted"/>
<evidence type="ECO:0000313" key="1">
    <source>
        <dbReference type="EMBL" id="KMW57601.1"/>
    </source>
</evidence>
<name>A0A0J9E461_9RHOB</name>
<dbReference type="AlphaFoldDB" id="A0A0J9E461"/>
<dbReference type="PATRIC" id="fig|1675527.3.peg.2690"/>
<reference evidence="1 2" key="1">
    <citation type="submission" date="2015-06" db="EMBL/GenBank/DDBJ databases">
        <title>Draft genome sequence of an Alphaproteobacteria species associated to the Mediterranean sponge Oscarella lobularis.</title>
        <authorList>
            <person name="Jourda C."/>
            <person name="Santini S."/>
            <person name="Claverie J.-M."/>
        </authorList>
    </citation>
    <scope>NUCLEOTIDE SEQUENCE [LARGE SCALE GENOMIC DNA]</scope>
    <source>
        <strain evidence="1">IGS</strain>
    </source>
</reference>
<evidence type="ECO:0000313" key="2">
    <source>
        <dbReference type="Proteomes" id="UP000037178"/>
    </source>
</evidence>
<protein>
    <submittedName>
        <fullName evidence="1">Uncharacterized protein</fullName>
    </submittedName>
</protein>
<dbReference type="EMBL" id="LFTY01000002">
    <property type="protein sequence ID" value="KMW57601.1"/>
    <property type="molecule type" value="Genomic_DNA"/>
</dbReference>
<dbReference type="STRING" id="1675527.AIOL_002566"/>